<evidence type="ECO:0000313" key="2">
    <source>
        <dbReference type="Proteomes" id="UP000790709"/>
    </source>
</evidence>
<accession>A0ACB8BY40</accession>
<proteinExistence type="predicted"/>
<evidence type="ECO:0000313" key="1">
    <source>
        <dbReference type="EMBL" id="KAH7929986.1"/>
    </source>
</evidence>
<name>A0ACB8BY40_9AGAM</name>
<gene>
    <name evidence="1" type="ORF">BV22DRAFT_95841</name>
</gene>
<protein>
    <submittedName>
        <fullName evidence="1">Uncharacterized protein</fullName>
    </submittedName>
</protein>
<dbReference type="EMBL" id="MU266336">
    <property type="protein sequence ID" value="KAH7929986.1"/>
    <property type="molecule type" value="Genomic_DNA"/>
</dbReference>
<sequence length="95" mass="10549">MAPSRRTSDAAPYLTHDVTHLGRHTLIPAENNGRTRKPTKTKTKKAEREEEMRLNLGYPYRNARSGAQSTPNRGQGPSGSGRDDGGEIMSSHRLY</sequence>
<comment type="caution">
    <text evidence="1">The sequence shown here is derived from an EMBL/GenBank/DDBJ whole genome shotgun (WGS) entry which is preliminary data.</text>
</comment>
<organism evidence="1 2">
    <name type="scientific">Leucogyrophana mollusca</name>
    <dbReference type="NCBI Taxonomy" id="85980"/>
    <lineage>
        <taxon>Eukaryota</taxon>
        <taxon>Fungi</taxon>
        <taxon>Dikarya</taxon>
        <taxon>Basidiomycota</taxon>
        <taxon>Agaricomycotina</taxon>
        <taxon>Agaricomycetes</taxon>
        <taxon>Agaricomycetidae</taxon>
        <taxon>Boletales</taxon>
        <taxon>Boletales incertae sedis</taxon>
        <taxon>Leucogyrophana</taxon>
    </lineage>
</organism>
<reference evidence="1" key="1">
    <citation type="journal article" date="2021" name="New Phytol.">
        <title>Evolutionary innovations through gain and loss of genes in the ectomycorrhizal Boletales.</title>
        <authorList>
            <person name="Wu G."/>
            <person name="Miyauchi S."/>
            <person name="Morin E."/>
            <person name="Kuo A."/>
            <person name="Drula E."/>
            <person name="Varga T."/>
            <person name="Kohler A."/>
            <person name="Feng B."/>
            <person name="Cao Y."/>
            <person name="Lipzen A."/>
            <person name="Daum C."/>
            <person name="Hundley H."/>
            <person name="Pangilinan J."/>
            <person name="Johnson J."/>
            <person name="Barry K."/>
            <person name="LaButti K."/>
            <person name="Ng V."/>
            <person name="Ahrendt S."/>
            <person name="Min B."/>
            <person name="Choi I.G."/>
            <person name="Park H."/>
            <person name="Plett J.M."/>
            <person name="Magnuson J."/>
            <person name="Spatafora J.W."/>
            <person name="Nagy L.G."/>
            <person name="Henrissat B."/>
            <person name="Grigoriev I.V."/>
            <person name="Yang Z.L."/>
            <person name="Xu J."/>
            <person name="Martin F.M."/>
        </authorList>
    </citation>
    <scope>NUCLEOTIDE SEQUENCE</scope>
    <source>
        <strain evidence="1">KUC20120723A-06</strain>
    </source>
</reference>
<dbReference type="Proteomes" id="UP000790709">
    <property type="component" value="Unassembled WGS sequence"/>
</dbReference>
<keyword evidence="2" id="KW-1185">Reference proteome</keyword>